<dbReference type="PANTHER" id="PTHR31549:SF102">
    <property type="match status" value="1"/>
</dbReference>
<dbReference type="InterPro" id="IPR004158">
    <property type="entry name" value="DUF247_pln"/>
</dbReference>
<dbReference type="STRING" id="93759.A0A1R3JNR0"/>
<protein>
    <submittedName>
        <fullName evidence="1">Uncharacterized protein</fullName>
    </submittedName>
</protein>
<dbReference type="EMBL" id="AWUE01015655">
    <property type="protein sequence ID" value="OMO96380.1"/>
    <property type="molecule type" value="Genomic_DNA"/>
</dbReference>
<dbReference type="Proteomes" id="UP000187203">
    <property type="component" value="Unassembled WGS sequence"/>
</dbReference>
<gene>
    <name evidence="1" type="ORF">COLO4_15316</name>
</gene>
<name>A0A1R3JNR0_9ROSI</name>
<dbReference type="AlphaFoldDB" id="A0A1R3JNR0"/>
<comment type="caution">
    <text evidence="1">The sequence shown here is derived from an EMBL/GenBank/DDBJ whole genome shotgun (WGS) entry which is preliminary data.</text>
</comment>
<proteinExistence type="predicted"/>
<evidence type="ECO:0000313" key="1">
    <source>
        <dbReference type="EMBL" id="OMO96380.1"/>
    </source>
</evidence>
<sequence>MLLDSCFIVELFLQHEEGLDSKWPFYGDLNTLVADLLKIGNQMPFSVLEDLYRWFCKHGNQVTDLKMMALNFCNHALVGPSDMSYPDRLQQQPKHLLDLFRSSLLFPSTPYKSNCKGFPSSIQRAQLLCKAGISLRRKRKAKSLLAIDFRKLRIPPFSLRIPPIPIDDLTSAILVHCVTLEQCLINTCKHFTAYILFMNCLMRQPEDVEFLRVANIITGIHPLNS</sequence>
<reference evidence="2" key="1">
    <citation type="submission" date="2013-09" db="EMBL/GenBank/DDBJ databases">
        <title>Corchorus olitorius genome sequencing.</title>
        <authorList>
            <person name="Alam M."/>
            <person name="Haque M.S."/>
            <person name="Islam M.S."/>
            <person name="Emdad E.M."/>
            <person name="Islam M.M."/>
            <person name="Ahmed B."/>
            <person name="Halim A."/>
            <person name="Hossen Q.M.M."/>
            <person name="Hossain M.Z."/>
            <person name="Ahmed R."/>
            <person name="Khan M.M."/>
            <person name="Islam R."/>
            <person name="Rashid M.M."/>
            <person name="Khan S.A."/>
            <person name="Rahman M.S."/>
            <person name="Alam M."/>
            <person name="Yahiya A.S."/>
            <person name="Khan M.S."/>
            <person name="Azam M.S."/>
            <person name="Haque T."/>
            <person name="Lashkar M.Z.H."/>
            <person name="Akhand A.I."/>
            <person name="Morshed G."/>
            <person name="Roy S."/>
            <person name="Uddin K.S."/>
            <person name="Rabeya T."/>
            <person name="Hossain A.S."/>
            <person name="Chowdhury A."/>
            <person name="Snigdha A.R."/>
            <person name="Mortoza M.S."/>
            <person name="Matin S.A."/>
            <person name="Hoque S.M.E."/>
            <person name="Islam M.K."/>
            <person name="Roy D.K."/>
            <person name="Haider R."/>
            <person name="Moosa M.M."/>
            <person name="Elias S.M."/>
            <person name="Hasan A.M."/>
            <person name="Jahan S."/>
            <person name="Shafiuddin M."/>
            <person name="Mahmood N."/>
            <person name="Shommy N.S."/>
        </authorList>
    </citation>
    <scope>NUCLEOTIDE SEQUENCE [LARGE SCALE GENOMIC DNA]</scope>
    <source>
        <strain evidence="2">cv. O-4</strain>
    </source>
</reference>
<dbReference type="OrthoDB" id="1896044at2759"/>
<dbReference type="PANTHER" id="PTHR31549">
    <property type="entry name" value="PROTEIN, PUTATIVE (DUF247)-RELATED-RELATED"/>
    <property type="match status" value="1"/>
</dbReference>
<keyword evidence="2" id="KW-1185">Reference proteome</keyword>
<dbReference type="Pfam" id="PF03140">
    <property type="entry name" value="DUF247"/>
    <property type="match status" value="1"/>
</dbReference>
<organism evidence="1 2">
    <name type="scientific">Corchorus olitorius</name>
    <dbReference type="NCBI Taxonomy" id="93759"/>
    <lineage>
        <taxon>Eukaryota</taxon>
        <taxon>Viridiplantae</taxon>
        <taxon>Streptophyta</taxon>
        <taxon>Embryophyta</taxon>
        <taxon>Tracheophyta</taxon>
        <taxon>Spermatophyta</taxon>
        <taxon>Magnoliopsida</taxon>
        <taxon>eudicotyledons</taxon>
        <taxon>Gunneridae</taxon>
        <taxon>Pentapetalae</taxon>
        <taxon>rosids</taxon>
        <taxon>malvids</taxon>
        <taxon>Malvales</taxon>
        <taxon>Malvaceae</taxon>
        <taxon>Grewioideae</taxon>
        <taxon>Apeibeae</taxon>
        <taxon>Corchorus</taxon>
    </lineage>
</organism>
<evidence type="ECO:0000313" key="2">
    <source>
        <dbReference type="Proteomes" id="UP000187203"/>
    </source>
</evidence>
<accession>A0A1R3JNR0</accession>